<dbReference type="GO" id="GO:0000155">
    <property type="term" value="F:phosphorelay sensor kinase activity"/>
    <property type="evidence" value="ECO:0007669"/>
    <property type="project" value="InterPro"/>
</dbReference>
<dbReference type="Gene3D" id="3.30.565.10">
    <property type="entry name" value="Histidine kinase-like ATPase, C-terminal domain"/>
    <property type="match status" value="1"/>
</dbReference>
<dbReference type="PRINTS" id="PR00344">
    <property type="entry name" value="BCTRLSENSOR"/>
</dbReference>
<evidence type="ECO:0000256" key="8">
    <source>
        <dbReference type="ARBA" id="ARBA00023012"/>
    </source>
</evidence>
<dbReference type="InterPro" id="IPR005467">
    <property type="entry name" value="His_kinase_dom"/>
</dbReference>
<proteinExistence type="predicted"/>
<dbReference type="PANTHER" id="PTHR43065">
    <property type="entry name" value="SENSOR HISTIDINE KINASE"/>
    <property type="match status" value="1"/>
</dbReference>
<dbReference type="SMART" id="SM00388">
    <property type="entry name" value="HisKA"/>
    <property type="match status" value="1"/>
</dbReference>
<reference evidence="10" key="1">
    <citation type="journal article" date="2014" name="Int. J. Syst. Evol. Microbiol.">
        <title>Complete genome sequence of Corynebacterium casei LMG S-19264T (=DSM 44701T), isolated from a smear-ripened cheese.</title>
        <authorList>
            <consortium name="US DOE Joint Genome Institute (JGI-PGF)"/>
            <person name="Walter F."/>
            <person name="Albersmeier A."/>
            <person name="Kalinowski J."/>
            <person name="Ruckert C."/>
        </authorList>
    </citation>
    <scope>NUCLEOTIDE SEQUENCE</scope>
    <source>
        <strain evidence="10">KCTC 12113</strain>
    </source>
</reference>
<keyword evidence="4" id="KW-0808">Transferase</keyword>
<keyword evidence="3" id="KW-0597">Phosphoprotein</keyword>
<evidence type="ECO:0000256" key="3">
    <source>
        <dbReference type="ARBA" id="ARBA00022553"/>
    </source>
</evidence>
<dbReference type="InterPro" id="IPR004358">
    <property type="entry name" value="Sig_transdc_His_kin-like_C"/>
</dbReference>
<dbReference type="Pfam" id="PF00512">
    <property type="entry name" value="HisKA"/>
    <property type="match status" value="1"/>
</dbReference>
<comment type="caution">
    <text evidence="10">The sequence shown here is derived from an EMBL/GenBank/DDBJ whole genome shotgun (WGS) entry which is preliminary data.</text>
</comment>
<protein>
    <recommendedName>
        <fullName evidence="2">histidine kinase</fullName>
        <ecNumber evidence="2">2.7.13.3</ecNumber>
    </recommendedName>
</protein>
<dbReference type="SUPFAM" id="SSF55874">
    <property type="entry name" value="ATPase domain of HSP90 chaperone/DNA topoisomerase II/histidine kinase"/>
    <property type="match status" value="1"/>
</dbReference>
<keyword evidence="7" id="KW-0067">ATP-binding</keyword>
<organism evidence="10 11">
    <name type="scientific">Arenibacter certesii</name>
    <dbReference type="NCBI Taxonomy" id="228955"/>
    <lineage>
        <taxon>Bacteria</taxon>
        <taxon>Pseudomonadati</taxon>
        <taxon>Bacteroidota</taxon>
        <taxon>Flavobacteriia</taxon>
        <taxon>Flavobacteriales</taxon>
        <taxon>Flavobacteriaceae</taxon>
        <taxon>Arenibacter</taxon>
    </lineage>
</organism>
<keyword evidence="11" id="KW-1185">Reference proteome</keyword>
<evidence type="ECO:0000259" key="9">
    <source>
        <dbReference type="PROSITE" id="PS50109"/>
    </source>
</evidence>
<name>A0A918IMI0_9FLAO</name>
<sequence length="367" mass="41418">MSKLVIKPAEERLRERIKELTCMYEVTSIIVNCDYDQMEYALKGIMRCLQKAWKHNKDAHVELITDQYTLRTIGFPDQSVALKSSIEVFNKKVGNIQVVYPTKSYAKSDFLLEEKKLLKTICLEVGNLLERKQIKDNEDLIKRKMEHADRLSILGEITAGMAHELNTPLANILGFSELLKTRITNDPQANRDLDKIINSAIFSREVVKKLMFFACEMPQQMDVVDIVPIVSDAFNLMQPSLKGKKIDGKLSFSKEGIFLKVDAIQLTQVIFNLMLNAIYFAPLKSVLNIMITENENNVEVAIKDQGPGIDAEIINKIFQPFYSTKPIGEGAGLGLSVVHGIVKSHKGSIKYLPNKPKGAIFVVQFPK</sequence>
<dbReference type="InterPro" id="IPR036097">
    <property type="entry name" value="HisK_dim/P_sf"/>
</dbReference>
<evidence type="ECO:0000313" key="11">
    <source>
        <dbReference type="Proteomes" id="UP000634668"/>
    </source>
</evidence>
<evidence type="ECO:0000256" key="7">
    <source>
        <dbReference type="ARBA" id="ARBA00022840"/>
    </source>
</evidence>
<dbReference type="Pfam" id="PF02518">
    <property type="entry name" value="HATPase_c"/>
    <property type="match status" value="1"/>
</dbReference>
<dbReference type="InterPro" id="IPR003594">
    <property type="entry name" value="HATPase_dom"/>
</dbReference>
<dbReference type="RefSeq" id="WP_026815054.1">
    <property type="nucleotide sequence ID" value="NZ_BMWP01000001.1"/>
</dbReference>
<dbReference type="InterPro" id="IPR003661">
    <property type="entry name" value="HisK_dim/P_dom"/>
</dbReference>
<dbReference type="CDD" id="cd00075">
    <property type="entry name" value="HATPase"/>
    <property type="match status" value="1"/>
</dbReference>
<comment type="catalytic activity">
    <reaction evidence="1">
        <text>ATP + protein L-histidine = ADP + protein N-phospho-L-histidine.</text>
        <dbReference type="EC" id="2.7.13.3"/>
    </reaction>
</comment>
<evidence type="ECO:0000313" key="10">
    <source>
        <dbReference type="EMBL" id="GGW21787.1"/>
    </source>
</evidence>
<keyword evidence="5" id="KW-0547">Nucleotide-binding</keyword>
<keyword evidence="6" id="KW-0418">Kinase</keyword>
<evidence type="ECO:0000256" key="5">
    <source>
        <dbReference type="ARBA" id="ARBA00022741"/>
    </source>
</evidence>
<dbReference type="InterPro" id="IPR036890">
    <property type="entry name" value="HATPase_C_sf"/>
</dbReference>
<dbReference type="Gene3D" id="1.10.287.130">
    <property type="match status" value="1"/>
</dbReference>
<feature type="domain" description="Histidine kinase" evidence="9">
    <location>
        <begin position="160"/>
        <end position="367"/>
    </location>
</feature>
<accession>A0A918IMI0</accession>
<dbReference type="SMART" id="SM00387">
    <property type="entry name" value="HATPase_c"/>
    <property type="match status" value="1"/>
</dbReference>
<evidence type="ECO:0000256" key="1">
    <source>
        <dbReference type="ARBA" id="ARBA00000085"/>
    </source>
</evidence>
<reference evidence="10" key="2">
    <citation type="submission" date="2020-09" db="EMBL/GenBank/DDBJ databases">
        <authorList>
            <person name="Sun Q."/>
            <person name="Kim S."/>
        </authorList>
    </citation>
    <scope>NUCLEOTIDE SEQUENCE</scope>
    <source>
        <strain evidence="10">KCTC 12113</strain>
    </source>
</reference>
<dbReference type="EC" id="2.7.13.3" evidence="2"/>
<dbReference type="SUPFAM" id="SSF47384">
    <property type="entry name" value="Homodimeric domain of signal transducing histidine kinase"/>
    <property type="match status" value="1"/>
</dbReference>
<dbReference type="CDD" id="cd00082">
    <property type="entry name" value="HisKA"/>
    <property type="match status" value="1"/>
</dbReference>
<dbReference type="PROSITE" id="PS50109">
    <property type="entry name" value="HIS_KIN"/>
    <property type="match status" value="1"/>
</dbReference>
<evidence type="ECO:0000256" key="6">
    <source>
        <dbReference type="ARBA" id="ARBA00022777"/>
    </source>
</evidence>
<dbReference type="EMBL" id="BMWP01000001">
    <property type="protein sequence ID" value="GGW21787.1"/>
    <property type="molecule type" value="Genomic_DNA"/>
</dbReference>
<gene>
    <name evidence="10" type="ORF">GCM10007383_00450</name>
</gene>
<evidence type="ECO:0000256" key="2">
    <source>
        <dbReference type="ARBA" id="ARBA00012438"/>
    </source>
</evidence>
<evidence type="ECO:0000256" key="4">
    <source>
        <dbReference type="ARBA" id="ARBA00022679"/>
    </source>
</evidence>
<dbReference type="PANTHER" id="PTHR43065:SF10">
    <property type="entry name" value="PEROXIDE STRESS-ACTIVATED HISTIDINE KINASE MAK3"/>
    <property type="match status" value="1"/>
</dbReference>
<dbReference type="Proteomes" id="UP000634668">
    <property type="component" value="Unassembled WGS sequence"/>
</dbReference>
<dbReference type="AlphaFoldDB" id="A0A918IMI0"/>
<keyword evidence="8" id="KW-0902">Two-component regulatory system</keyword>
<dbReference type="GO" id="GO:0005524">
    <property type="term" value="F:ATP binding"/>
    <property type="evidence" value="ECO:0007669"/>
    <property type="project" value="UniProtKB-KW"/>
</dbReference>